<dbReference type="RefSeq" id="WP_186806116.1">
    <property type="nucleotide sequence ID" value="NZ_BJUW01000003.1"/>
</dbReference>
<dbReference type="Gene3D" id="1.10.10.60">
    <property type="entry name" value="Homeodomain-like"/>
    <property type="match status" value="1"/>
</dbReference>
<gene>
    <name evidence="5" type="ORF">MAE01_08780</name>
</gene>
<dbReference type="InterPro" id="IPR009057">
    <property type="entry name" value="Homeodomain-like_sf"/>
</dbReference>
<dbReference type="GO" id="GO:0003700">
    <property type="term" value="F:DNA-binding transcription factor activity"/>
    <property type="evidence" value="ECO:0007669"/>
    <property type="project" value="InterPro"/>
</dbReference>
<keyword evidence="3" id="KW-0804">Transcription</keyword>
<dbReference type="Pfam" id="PF12833">
    <property type="entry name" value="HTH_18"/>
    <property type="match status" value="1"/>
</dbReference>
<dbReference type="InterPro" id="IPR018060">
    <property type="entry name" value="HTH_AraC"/>
</dbReference>
<feature type="domain" description="HTH araC/xylS-type" evidence="4">
    <location>
        <begin position="189"/>
        <end position="286"/>
    </location>
</feature>
<dbReference type="PANTHER" id="PTHR46796">
    <property type="entry name" value="HTH-TYPE TRANSCRIPTIONAL ACTIVATOR RHAS-RELATED"/>
    <property type="match status" value="1"/>
</dbReference>
<evidence type="ECO:0000256" key="3">
    <source>
        <dbReference type="ARBA" id="ARBA00023163"/>
    </source>
</evidence>
<evidence type="ECO:0000256" key="1">
    <source>
        <dbReference type="ARBA" id="ARBA00023015"/>
    </source>
</evidence>
<comment type="caution">
    <text evidence="5">The sequence shown here is derived from an EMBL/GenBank/DDBJ whole genome shotgun (WGS) entry which is preliminary data.</text>
</comment>
<reference evidence="5 6" key="1">
    <citation type="submission" date="2019-07" db="EMBL/GenBank/DDBJ databases">
        <title>Whole genome shotgun sequence of Microbacterium aerolatum NBRC 103071.</title>
        <authorList>
            <person name="Hosoyama A."/>
            <person name="Uohara A."/>
            <person name="Ohji S."/>
            <person name="Ichikawa N."/>
        </authorList>
    </citation>
    <scope>NUCLEOTIDE SEQUENCE [LARGE SCALE GENOMIC DNA]</scope>
    <source>
        <strain evidence="5 6">NBRC 103071</strain>
    </source>
</reference>
<proteinExistence type="predicted"/>
<dbReference type="InterPro" id="IPR020449">
    <property type="entry name" value="Tscrpt_reg_AraC-type_HTH"/>
</dbReference>
<dbReference type="InterPro" id="IPR050204">
    <property type="entry name" value="AraC_XylS_family_regulators"/>
</dbReference>
<dbReference type="PRINTS" id="PR00032">
    <property type="entry name" value="HTHARAC"/>
</dbReference>
<dbReference type="PROSITE" id="PS01124">
    <property type="entry name" value="HTH_ARAC_FAMILY_2"/>
    <property type="match status" value="1"/>
</dbReference>
<keyword evidence="1" id="KW-0805">Transcription regulation</keyword>
<sequence length="293" mass="31369">MSLVVSPPRAAAREDALERLLGDIAVSVHSQQRIFAPVDEMVALEPDALSLIYVLAGSVRVLGDDRLPDEFTTGDALLSSGRSTATLRVPAGSRVLVSRLGLAESAAHLGTLLPPMAWIRGFDELEPAAAALAQHIGVEVPDRHVERDGDMVICRMMATMLVQSMIRAWAALGCAPAGWPSRTGDLFLDRVLDAVGDDPGREWTVEQMASVAALSRSVFAERFHAALGLSPVSYVTEVRMETAKGMLDAGCSVSETSRSLGYSSDEGFSRAFRRATGVTPSRWRSRGRAPVPA</sequence>
<dbReference type="AlphaFoldDB" id="A0A511AC98"/>
<dbReference type="SUPFAM" id="SSF46689">
    <property type="entry name" value="Homeodomain-like"/>
    <property type="match status" value="2"/>
</dbReference>
<evidence type="ECO:0000256" key="2">
    <source>
        <dbReference type="ARBA" id="ARBA00023125"/>
    </source>
</evidence>
<dbReference type="PROSITE" id="PS00041">
    <property type="entry name" value="HTH_ARAC_FAMILY_1"/>
    <property type="match status" value="1"/>
</dbReference>
<evidence type="ECO:0000313" key="5">
    <source>
        <dbReference type="EMBL" id="GEK85702.1"/>
    </source>
</evidence>
<protein>
    <recommendedName>
        <fullName evidence="4">HTH araC/xylS-type domain-containing protein</fullName>
    </recommendedName>
</protein>
<evidence type="ECO:0000259" key="4">
    <source>
        <dbReference type="PROSITE" id="PS01124"/>
    </source>
</evidence>
<dbReference type="EMBL" id="BJUW01000003">
    <property type="protein sequence ID" value="GEK85702.1"/>
    <property type="molecule type" value="Genomic_DNA"/>
</dbReference>
<dbReference type="Proteomes" id="UP000321225">
    <property type="component" value="Unassembled WGS sequence"/>
</dbReference>
<accession>A0A511AC98</accession>
<dbReference type="InterPro" id="IPR018062">
    <property type="entry name" value="HTH_AraC-typ_CS"/>
</dbReference>
<dbReference type="SMART" id="SM00342">
    <property type="entry name" value="HTH_ARAC"/>
    <property type="match status" value="1"/>
</dbReference>
<dbReference type="PANTHER" id="PTHR46796:SF7">
    <property type="entry name" value="ARAC FAMILY TRANSCRIPTIONAL REGULATOR"/>
    <property type="match status" value="1"/>
</dbReference>
<dbReference type="GO" id="GO:0043565">
    <property type="term" value="F:sequence-specific DNA binding"/>
    <property type="evidence" value="ECO:0007669"/>
    <property type="project" value="InterPro"/>
</dbReference>
<keyword evidence="2" id="KW-0238">DNA-binding</keyword>
<organism evidence="5 6">
    <name type="scientific">Microbacterium aerolatum</name>
    <dbReference type="NCBI Taxonomy" id="153731"/>
    <lineage>
        <taxon>Bacteria</taxon>
        <taxon>Bacillati</taxon>
        <taxon>Actinomycetota</taxon>
        <taxon>Actinomycetes</taxon>
        <taxon>Micrococcales</taxon>
        <taxon>Microbacteriaceae</taxon>
        <taxon>Microbacterium</taxon>
    </lineage>
</organism>
<evidence type="ECO:0000313" key="6">
    <source>
        <dbReference type="Proteomes" id="UP000321225"/>
    </source>
</evidence>
<keyword evidence="6" id="KW-1185">Reference proteome</keyword>
<name>A0A511AC98_9MICO</name>